<name>A0A1N6GDY1_9FLAO</name>
<dbReference type="Proteomes" id="UP000185207">
    <property type="component" value="Unassembled WGS sequence"/>
</dbReference>
<feature type="domain" description="CzcB-like barrel-sandwich hybrid" evidence="5">
    <location>
        <begin position="84"/>
        <end position="222"/>
    </location>
</feature>
<sequence length="374" mass="42051">MKSKIHEFKNKQSMSKNIIIPIILAISLFSCSKKEETVKEEAKGFELSQTMLKSTTFAKVEKKFIEDEFSFYGKISADKNTYIDIFPLVGGNVLSVNVELGDYVHKGQVLATIRSTELADVQKDVSDAKTDLRVAENNLRVAKEMYEGKLNTEKDIREAQADVQRARDAVRRSNDVSTVYNVKKGNIYSVISPINGYIVHKDINKDMELRSDRSENIFDVANTKNVWAIMNVNEADIDKINLGMKAQVSTLSYPDKVFYGKIDKIFKIIDPSTNAMQARVVLDNTQGLLIPESKATIRVSSAENETALAIPSSAVIFDDNRYFVVVYKTQADIKVKEIKILKQNAENTYITSGLSEGETIVTTNQLLIYRSLNN</sequence>
<evidence type="ECO:0000256" key="2">
    <source>
        <dbReference type="ARBA" id="ARBA00022448"/>
    </source>
</evidence>
<keyword evidence="7" id="KW-1185">Reference proteome</keyword>
<evidence type="ECO:0000313" key="7">
    <source>
        <dbReference type="Proteomes" id="UP000185207"/>
    </source>
</evidence>
<dbReference type="InterPro" id="IPR051909">
    <property type="entry name" value="MFP_Cation_Efflux"/>
</dbReference>
<dbReference type="GO" id="GO:0016020">
    <property type="term" value="C:membrane"/>
    <property type="evidence" value="ECO:0007669"/>
    <property type="project" value="InterPro"/>
</dbReference>
<dbReference type="NCBIfam" id="TIGR01730">
    <property type="entry name" value="RND_mfp"/>
    <property type="match status" value="1"/>
</dbReference>
<dbReference type="EMBL" id="FSRK01000001">
    <property type="protein sequence ID" value="SIO05694.1"/>
    <property type="molecule type" value="Genomic_DNA"/>
</dbReference>
<dbReference type="InterPro" id="IPR006143">
    <property type="entry name" value="RND_pump_MFP"/>
</dbReference>
<reference evidence="7" key="1">
    <citation type="submission" date="2016-11" db="EMBL/GenBank/DDBJ databases">
        <authorList>
            <person name="Varghese N."/>
            <person name="Submissions S."/>
        </authorList>
    </citation>
    <scope>NUCLEOTIDE SEQUENCE [LARGE SCALE GENOMIC DNA]</scope>
    <source>
        <strain evidence="7">DSM 27623</strain>
    </source>
</reference>
<dbReference type="GO" id="GO:0030313">
    <property type="term" value="C:cell envelope"/>
    <property type="evidence" value="ECO:0007669"/>
    <property type="project" value="TreeGrafter"/>
</dbReference>
<keyword evidence="3" id="KW-0175">Coiled coil</keyword>
<dbReference type="PANTHER" id="PTHR30097">
    <property type="entry name" value="CATION EFFLUX SYSTEM PROTEIN CUSB"/>
    <property type="match status" value="1"/>
</dbReference>
<dbReference type="InterPro" id="IPR058647">
    <property type="entry name" value="BSH_CzcB-like"/>
</dbReference>
<dbReference type="GO" id="GO:0015679">
    <property type="term" value="P:plasma membrane copper ion transport"/>
    <property type="evidence" value="ECO:0007669"/>
    <property type="project" value="TreeGrafter"/>
</dbReference>
<dbReference type="AlphaFoldDB" id="A0A1N6GDY1"/>
<dbReference type="PANTHER" id="PTHR30097:SF4">
    <property type="entry name" value="SLR6042 PROTEIN"/>
    <property type="match status" value="1"/>
</dbReference>
<proteinExistence type="inferred from homology"/>
<feature type="coiled-coil region" evidence="3">
    <location>
        <begin position="118"/>
        <end position="176"/>
    </location>
</feature>
<dbReference type="FunFam" id="2.40.30.170:FF:000010">
    <property type="entry name" value="Efflux RND transporter periplasmic adaptor subunit"/>
    <property type="match status" value="1"/>
</dbReference>
<organism evidence="6 7">
    <name type="scientific">Epilithonimonas zeae</name>
    <dbReference type="NCBI Taxonomy" id="1416779"/>
    <lineage>
        <taxon>Bacteria</taxon>
        <taxon>Pseudomonadati</taxon>
        <taxon>Bacteroidota</taxon>
        <taxon>Flavobacteriia</taxon>
        <taxon>Flavobacteriales</taxon>
        <taxon>Weeksellaceae</taxon>
        <taxon>Chryseobacterium group</taxon>
        <taxon>Epilithonimonas</taxon>
    </lineage>
</organism>
<evidence type="ECO:0000256" key="1">
    <source>
        <dbReference type="ARBA" id="ARBA00009477"/>
    </source>
</evidence>
<dbReference type="Gene3D" id="2.40.30.170">
    <property type="match status" value="1"/>
</dbReference>
<dbReference type="STRING" id="1416779.SAMN05444409_1791"/>
<dbReference type="Gene3D" id="2.40.420.20">
    <property type="match status" value="1"/>
</dbReference>
<evidence type="ECO:0000256" key="3">
    <source>
        <dbReference type="SAM" id="Coils"/>
    </source>
</evidence>
<feature type="domain" description="CusB-like beta-barrel" evidence="4">
    <location>
        <begin position="225"/>
        <end position="302"/>
    </location>
</feature>
<evidence type="ECO:0000313" key="6">
    <source>
        <dbReference type="EMBL" id="SIO05694.1"/>
    </source>
</evidence>
<dbReference type="Gene3D" id="2.40.50.100">
    <property type="match status" value="1"/>
</dbReference>
<evidence type="ECO:0000259" key="4">
    <source>
        <dbReference type="Pfam" id="PF25954"/>
    </source>
</evidence>
<accession>A0A1N6GDY1</accession>
<dbReference type="SUPFAM" id="SSF111369">
    <property type="entry name" value="HlyD-like secretion proteins"/>
    <property type="match status" value="1"/>
</dbReference>
<dbReference type="InterPro" id="IPR058792">
    <property type="entry name" value="Beta-barrel_RND_2"/>
</dbReference>
<comment type="similarity">
    <text evidence="1">Belongs to the membrane fusion protein (MFP) (TC 8.A.1) family.</text>
</comment>
<dbReference type="GO" id="GO:0060003">
    <property type="term" value="P:copper ion export"/>
    <property type="evidence" value="ECO:0007669"/>
    <property type="project" value="TreeGrafter"/>
</dbReference>
<dbReference type="RefSeq" id="WP_245799044.1">
    <property type="nucleotide sequence ID" value="NZ_FSRK01000001.1"/>
</dbReference>
<protein>
    <submittedName>
        <fullName evidence="6">Membrane fusion protein, cobalt-zinc-cadmium efflux system</fullName>
    </submittedName>
</protein>
<dbReference type="PROSITE" id="PS51257">
    <property type="entry name" value="PROKAR_LIPOPROTEIN"/>
    <property type="match status" value="1"/>
</dbReference>
<evidence type="ECO:0000259" key="5">
    <source>
        <dbReference type="Pfam" id="PF25973"/>
    </source>
</evidence>
<keyword evidence="2" id="KW-0813">Transport</keyword>
<gene>
    <name evidence="6" type="ORF">SAMN05444409_1791</name>
</gene>
<dbReference type="GO" id="GO:0022857">
    <property type="term" value="F:transmembrane transporter activity"/>
    <property type="evidence" value="ECO:0007669"/>
    <property type="project" value="InterPro"/>
</dbReference>
<dbReference type="Pfam" id="PF25973">
    <property type="entry name" value="BSH_CzcB"/>
    <property type="match status" value="1"/>
</dbReference>
<dbReference type="Pfam" id="PF25954">
    <property type="entry name" value="Beta-barrel_RND_2"/>
    <property type="match status" value="1"/>
</dbReference>